<reference evidence="1 2" key="1">
    <citation type="submission" date="2019-12" db="EMBL/GenBank/DDBJ databases">
        <title>Whole-genome analyses of novel actinobacteria.</title>
        <authorList>
            <person name="Sahin N."/>
            <person name="Saygin H."/>
        </authorList>
    </citation>
    <scope>NUCLEOTIDE SEQUENCE [LARGE SCALE GENOMIC DNA]</scope>
    <source>
        <strain evidence="1 2">KC615</strain>
    </source>
</reference>
<dbReference type="RefSeq" id="WP_160799920.1">
    <property type="nucleotide sequence ID" value="NZ_WUUL01000002.1"/>
</dbReference>
<dbReference type="EMBL" id="WUUL01000002">
    <property type="protein sequence ID" value="MXQ52739.1"/>
    <property type="molecule type" value="Genomic_DNA"/>
</dbReference>
<accession>A0A6I4VM82</accession>
<name>A0A6I4VM82_9BACL</name>
<evidence type="ECO:0000313" key="1">
    <source>
        <dbReference type="EMBL" id="MXQ52739.1"/>
    </source>
</evidence>
<sequence>MSDIIEEKILERPNWLRLRMNIEKKMIPIIGDKITINSEEDMLMFATPFGIEISIYKDLSPPQLQIHKFFLYKKSAAGCG</sequence>
<dbReference type="AlphaFoldDB" id="A0A6I4VM82"/>
<comment type="caution">
    <text evidence="1">The sequence shown here is derived from an EMBL/GenBank/DDBJ whole genome shotgun (WGS) entry which is preliminary data.</text>
</comment>
<proteinExistence type="predicted"/>
<gene>
    <name evidence="1" type="ORF">GSM42_03135</name>
</gene>
<keyword evidence="2" id="KW-1185">Reference proteome</keyword>
<protein>
    <submittedName>
        <fullName evidence="1">Uncharacterized protein</fullName>
    </submittedName>
</protein>
<organism evidence="1 2">
    <name type="scientific">Shimazuella alba</name>
    <dbReference type="NCBI Taxonomy" id="2690964"/>
    <lineage>
        <taxon>Bacteria</taxon>
        <taxon>Bacillati</taxon>
        <taxon>Bacillota</taxon>
        <taxon>Bacilli</taxon>
        <taxon>Bacillales</taxon>
        <taxon>Thermoactinomycetaceae</taxon>
        <taxon>Shimazuella</taxon>
    </lineage>
</organism>
<dbReference type="Proteomes" id="UP000430692">
    <property type="component" value="Unassembled WGS sequence"/>
</dbReference>
<evidence type="ECO:0000313" key="2">
    <source>
        <dbReference type="Proteomes" id="UP000430692"/>
    </source>
</evidence>